<name>Q6ALE3_DESPS</name>
<dbReference type="InterPro" id="IPR050722">
    <property type="entry name" value="Pyruvate:ferred/Flavod_OxRd"/>
</dbReference>
<dbReference type="InterPro" id="IPR009014">
    <property type="entry name" value="Transketo_C/PFOR_II"/>
</dbReference>
<dbReference type="HOGENOM" id="CLU_017038_1_0_7"/>
<keyword evidence="5" id="KW-1185">Reference proteome</keyword>
<evidence type="ECO:0000313" key="5">
    <source>
        <dbReference type="Proteomes" id="UP000000602"/>
    </source>
</evidence>
<organism evidence="4 5">
    <name type="scientific">Desulfotalea psychrophila (strain LSv54 / DSM 12343)</name>
    <dbReference type="NCBI Taxonomy" id="177439"/>
    <lineage>
        <taxon>Bacteria</taxon>
        <taxon>Pseudomonadati</taxon>
        <taxon>Thermodesulfobacteriota</taxon>
        <taxon>Desulfobulbia</taxon>
        <taxon>Desulfobulbales</taxon>
        <taxon>Desulfocapsaceae</taxon>
        <taxon>Desulfotalea</taxon>
    </lineage>
</organism>
<evidence type="ECO:0000256" key="1">
    <source>
        <dbReference type="ARBA" id="ARBA00023002"/>
    </source>
</evidence>
<dbReference type="CDD" id="cd07034">
    <property type="entry name" value="TPP_PYR_PFOR_IOR-alpha_like"/>
    <property type="match status" value="1"/>
</dbReference>
<dbReference type="FunFam" id="3.40.50.970:FF:000022">
    <property type="entry name" value="2-oxoglutarate ferredoxin oxidoreductase alpha subunit"/>
    <property type="match status" value="1"/>
</dbReference>
<dbReference type="Gene3D" id="3.40.50.920">
    <property type="match status" value="1"/>
</dbReference>
<reference evidence="5" key="1">
    <citation type="journal article" date="2004" name="Environ. Microbiol.">
        <title>The genome of Desulfotalea psychrophila, a sulfate-reducing bacterium from permanently cold Arctic sediments.</title>
        <authorList>
            <person name="Rabus R."/>
            <person name="Ruepp A."/>
            <person name="Frickey T."/>
            <person name="Rattei T."/>
            <person name="Fartmann B."/>
            <person name="Stark M."/>
            <person name="Bauer M."/>
            <person name="Zibat A."/>
            <person name="Lombardot T."/>
            <person name="Becker I."/>
            <person name="Amann J."/>
            <person name="Gellner K."/>
            <person name="Teeling H."/>
            <person name="Leuschner W.D."/>
            <person name="Gloeckner F.-O."/>
            <person name="Lupas A.N."/>
            <person name="Amann R."/>
            <person name="Klenk H.-P."/>
        </authorList>
    </citation>
    <scope>NUCLEOTIDE SEQUENCE [LARGE SCALE GENOMIC DNA]</scope>
    <source>
        <strain evidence="5">DSM 12343 / LSv54</strain>
    </source>
</reference>
<sequence length="566" mass="61113">MGGVKGFTLVLGGEAGQGIQFLEKALLHIVKESGLYVFATKEYMSRVRGGINTTEIRISSEPVRAHVDVIDLLIPLKNGVIEHLGSRVTKSTTIVGSREHIGGRDTEIDFAATAKKHGNQLYTNSVALGFLCGLLDFDSANLYKEIRDTFSLKSEGIIAGNIDAAEEGYKIGMASHSRLLTSGRPTPAKNRSLQENLLLNGADAVALGAMAGGCNAAFAYPMTPGTSVFLTLAEFSKQADIVVEQVEDEIGVINMAIGSWYAGGRAIVSTSGGGFALMTEGISLAGMTETPVVVHLAQRPGPATGLPTRTEQGDLNLVLYAGHGEFARLILAPGTLEQAFEYTRLAFNLADRFQIPVFVLTDQFFVDSYYPIAHPDAGQVQIESAVIKTDDSYKRYQLSEDGVSPRGIPGYGSGNVCLDSDEHDEDGKITEDLDGIHLAMADNRLKKLETLTKAAMLPELVGEPDYATLIIGWGSTYGAICEALQIIGSGKVSFLFCPQLYPLSEKIAEYIDGAQKVVVVENNQLGQFADFLQRELGRLFPHRILKYNGMPFSVEELVQSITEEMI</sequence>
<dbReference type="OrthoDB" id="9794954at2"/>
<dbReference type="InterPro" id="IPR022367">
    <property type="entry name" value="2-oxoacid/accept_OxRdtase_asu"/>
</dbReference>
<dbReference type="PANTHER" id="PTHR32154:SF20">
    <property type="entry name" value="2-OXOGLUTARATE OXIDOREDUCTASE SUBUNIT KORA"/>
    <property type="match status" value="1"/>
</dbReference>
<dbReference type="KEGG" id="dps:DP2103"/>
<evidence type="ECO:0000313" key="4">
    <source>
        <dbReference type="EMBL" id="CAG36832.1"/>
    </source>
</evidence>
<dbReference type="NCBIfam" id="TIGR03710">
    <property type="entry name" value="OAFO_sf"/>
    <property type="match status" value="1"/>
</dbReference>
<dbReference type="InterPro" id="IPR029061">
    <property type="entry name" value="THDP-binding"/>
</dbReference>
<protein>
    <submittedName>
        <fullName evidence="4">Probable 2-oxoacid ferredoxin oxidoreductase, alpha subunit</fullName>
    </submittedName>
</protein>
<proteinExistence type="predicted"/>
<dbReference type="AlphaFoldDB" id="Q6ALE3"/>
<feature type="domain" description="Pyruvate flavodoxin/ferredoxin oxidoreductase pyrimidine binding" evidence="3">
    <location>
        <begin position="208"/>
        <end position="433"/>
    </location>
</feature>
<dbReference type="GO" id="GO:0016903">
    <property type="term" value="F:oxidoreductase activity, acting on the aldehyde or oxo group of donors"/>
    <property type="evidence" value="ECO:0007669"/>
    <property type="project" value="InterPro"/>
</dbReference>
<dbReference type="Pfam" id="PF01558">
    <property type="entry name" value="POR"/>
    <property type="match status" value="1"/>
</dbReference>
<dbReference type="Gene3D" id="3.40.50.970">
    <property type="match status" value="1"/>
</dbReference>
<evidence type="ECO:0000259" key="2">
    <source>
        <dbReference type="Pfam" id="PF01558"/>
    </source>
</evidence>
<dbReference type="STRING" id="177439.DP2103"/>
<dbReference type="SUPFAM" id="SSF52922">
    <property type="entry name" value="TK C-terminal domain-like"/>
    <property type="match status" value="1"/>
</dbReference>
<dbReference type="GO" id="GO:0006979">
    <property type="term" value="P:response to oxidative stress"/>
    <property type="evidence" value="ECO:0007669"/>
    <property type="project" value="TreeGrafter"/>
</dbReference>
<accession>Q6ALE3</accession>
<dbReference type="eggNOG" id="COG0674">
    <property type="taxonomic scope" value="Bacteria"/>
</dbReference>
<dbReference type="Pfam" id="PF01855">
    <property type="entry name" value="POR_N"/>
    <property type="match status" value="1"/>
</dbReference>
<dbReference type="EMBL" id="CR522870">
    <property type="protein sequence ID" value="CAG36832.1"/>
    <property type="molecule type" value="Genomic_DNA"/>
</dbReference>
<gene>
    <name evidence="4" type="primary">oforA</name>
    <name evidence="4" type="ordered locus">DP2103</name>
</gene>
<dbReference type="Gene3D" id="3.40.920.10">
    <property type="entry name" value="Pyruvate-ferredoxin oxidoreductase, PFOR, domain III"/>
    <property type="match status" value="1"/>
</dbReference>
<feature type="domain" description="Pyruvate/ketoisovalerate oxidoreductase catalytic" evidence="2">
    <location>
        <begin position="15"/>
        <end position="169"/>
    </location>
</feature>
<dbReference type="SUPFAM" id="SSF52518">
    <property type="entry name" value="Thiamin diphosphate-binding fold (THDP-binding)"/>
    <property type="match status" value="1"/>
</dbReference>
<dbReference type="Proteomes" id="UP000000602">
    <property type="component" value="Chromosome"/>
</dbReference>
<dbReference type="PANTHER" id="PTHR32154">
    <property type="entry name" value="PYRUVATE-FLAVODOXIN OXIDOREDUCTASE-RELATED"/>
    <property type="match status" value="1"/>
</dbReference>
<dbReference type="InterPro" id="IPR002880">
    <property type="entry name" value="Pyrv_Fd/Flavodoxin_OxRdtase_N"/>
</dbReference>
<dbReference type="SUPFAM" id="SSF53323">
    <property type="entry name" value="Pyruvate-ferredoxin oxidoreductase, PFOR, domain III"/>
    <property type="match status" value="1"/>
</dbReference>
<keyword evidence="1" id="KW-0560">Oxidoreductase</keyword>
<dbReference type="InterPro" id="IPR019752">
    <property type="entry name" value="Pyrv/ketoisovalerate_OxRed_cat"/>
</dbReference>
<dbReference type="RefSeq" id="WP_011189344.1">
    <property type="nucleotide sequence ID" value="NC_006138.1"/>
</dbReference>
<dbReference type="eggNOG" id="COG1014">
    <property type="taxonomic scope" value="Bacteria"/>
</dbReference>
<dbReference type="InterPro" id="IPR002869">
    <property type="entry name" value="Pyrv_flavodox_OxRed_cen"/>
</dbReference>
<evidence type="ECO:0000259" key="3">
    <source>
        <dbReference type="Pfam" id="PF01855"/>
    </source>
</evidence>